<dbReference type="EMBL" id="ASHM01059010">
    <property type="protein sequence ID" value="PNX89200.1"/>
    <property type="molecule type" value="Genomic_DNA"/>
</dbReference>
<name>A0A2K3MEI9_TRIPR</name>
<reference evidence="1 2" key="1">
    <citation type="journal article" date="2014" name="Am. J. Bot.">
        <title>Genome assembly and annotation for red clover (Trifolium pratense; Fabaceae).</title>
        <authorList>
            <person name="Istvanek J."/>
            <person name="Jaros M."/>
            <person name="Krenek A."/>
            <person name="Repkova J."/>
        </authorList>
    </citation>
    <scope>NUCLEOTIDE SEQUENCE [LARGE SCALE GENOMIC DNA]</scope>
    <source>
        <strain evidence="2">cv. Tatra</strain>
        <tissue evidence="1">Young leaves</tissue>
    </source>
</reference>
<evidence type="ECO:0000313" key="2">
    <source>
        <dbReference type="Proteomes" id="UP000236291"/>
    </source>
</evidence>
<feature type="non-terminal residue" evidence="1">
    <location>
        <position position="54"/>
    </location>
</feature>
<dbReference type="Proteomes" id="UP000236291">
    <property type="component" value="Unassembled WGS sequence"/>
</dbReference>
<gene>
    <name evidence="1" type="ORF">L195_g045317</name>
</gene>
<evidence type="ECO:0008006" key="3">
    <source>
        <dbReference type="Google" id="ProtNLM"/>
    </source>
</evidence>
<accession>A0A2K3MEI9</accession>
<dbReference type="AlphaFoldDB" id="A0A2K3MEI9"/>
<protein>
    <recommendedName>
        <fullName evidence="3">Gag-pol polyprotein</fullName>
    </recommendedName>
</protein>
<organism evidence="1 2">
    <name type="scientific">Trifolium pratense</name>
    <name type="common">Red clover</name>
    <dbReference type="NCBI Taxonomy" id="57577"/>
    <lineage>
        <taxon>Eukaryota</taxon>
        <taxon>Viridiplantae</taxon>
        <taxon>Streptophyta</taxon>
        <taxon>Embryophyta</taxon>
        <taxon>Tracheophyta</taxon>
        <taxon>Spermatophyta</taxon>
        <taxon>Magnoliopsida</taxon>
        <taxon>eudicotyledons</taxon>
        <taxon>Gunneridae</taxon>
        <taxon>Pentapetalae</taxon>
        <taxon>rosids</taxon>
        <taxon>fabids</taxon>
        <taxon>Fabales</taxon>
        <taxon>Fabaceae</taxon>
        <taxon>Papilionoideae</taxon>
        <taxon>50 kb inversion clade</taxon>
        <taxon>NPAAA clade</taxon>
        <taxon>Hologalegina</taxon>
        <taxon>IRL clade</taxon>
        <taxon>Trifolieae</taxon>
        <taxon>Trifolium</taxon>
    </lineage>
</organism>
<sequence>MEGTPYASLVGSIMYGMVCSKPDLSYAICVGGLKYTRTDPGRDALEGYVDVDYV</sequence>
<proteinExistence type="predicted"/>
<reference evidence="1 2" key="2">
    <citation type="journal article" date="2017" name="Front. Plant Sci.">
        <title>Gene Classification and Mining of Molecular Markers Useful in Red Clover (Trifolium pratense) Breeding.</title>
        <authorList>
            <person name="Istvanek J."/>
            <person name="Dluhosova J."/>
            <person name="Dluhos P."/>
            <person name="Patkova L."/>
            <person name="Nedelnik J."/>
            <person name="Repkova J."/>
        </authorList>
    </citation>
    <scope>NUCLEOTIDE SEQUENCE [LARGE SCALE GENOMIC DNA]</scope>
    <source>
        <strain evidence="2">cv. Tatra</strain>
        <tissue evidence="1">Young leaves</tissue>
    </source>
</reference>
<comment type="caution">
    <text evidence="1">The sequence shown here is derived from an EMBL/GenBank/DDBJ whole genome shotgun (WGS) entry which is preliminary data.</text>
</comment>
<evidence type="ECO:0000313" key="1">
    <source>
        <dbReference type="EMBL" id="PNX89200.1"/>
    </source>
</evidence>